<sequence length="147" mass="17052">MMITMTRIKMNSAISMIRAFTLLESLLVLLIVSFITLFFSAELTQTVHLFKGELFVLQFENLYKISQENAALQSSSENLESKNGKLIYENKEIDIPKEVEMAEFLIKFDEKGENSSLQKIKVYLPYEKKTILYQMEMGSGKYKKKIN</sequence>
<dbReference type="InterPro" id="IPR016785">
    <property type="entry name" value="ComGD"/>
</dbReference>
<gene>
    <name evidence="1" type="ORF">U725_01902</name>
</gene>
<proteinExistence type="predicted"/>
<evidence type="ECO:0000313" key="1">
    <source>
        <dbReference type="EMBL" id="KEY61961.1"/>
    </source>
</evidence>
<dbReference type="AlphaFoldDB" id="A0A084A9I2"/>
<reference evidence="1 2" key="1">
    <citation type="submission" date="2014-06" db="EMBL/GenBank/DDBJ databases">
        <title>Draft genome sequence of the putrescine producing strain Lactococcus lactis subsp cremoris GE214.</title>
        <authorList>
            <person name="Ladero V."/>
            <person name="Linares D.M."/>
            <person name="del Rio B."/>
            <person name="Mayo B."/>
            <person name="Martin M.C."/>
            <person name="Fernandez M."/>
            <person name="Alvarez M.A."/>
        </authorList>
    </citation>
    <scope>NUCLEOTIDE SEQUENCE [LARGE SCALE GENOMIC DNA]</scope>
    <source>
        <strain evidence="1 2">GE214</strain>
    </source>
</reference>
<comment type="caution">
    <text evidence="1">The sequence shown here is derived from an EMBL/GenBank/DDBJ whole genome shotgun (WGS) entry which is preliminary data.</text>
</comment>
<protein>
    <submittedName>
        <fullName evidence="1">Putative competence protein ComGD</fullName>
    </submittedName>
</protein>
<dbReference type="EMBL" id="AZSI01000091">
    <property type="protein sequence ID" value="KEY61961.1"/>
    <property type="molecule type" value="Genomic_DNA"/>
</dbReference>
<dbReference type="Proteomes" id="UP000028401">
    <property type="component" value="Unassembled WGS sequence"/>
</dbReference>
<accession>A0A084A9I2</accession>
<dbReference type="NCBIfam" id="NF040982">
    <property type="entry name" value="ComGD"/>
    <property type="match status" value="1"/>
</dbReference>
<name>A0A084A9I2_LACLC</name>
<organism evidence="1 2">
    <name type="scientific">Lactococcus cremoris subsp. cremoris GE214</name>
    <dbReference type="NCBI Taxonomy" id="1415168"/>
    <lineage>
        <taxon>Bacteria</taxon>
        <taxon>Bacillati</taxon>
        <taxon>Bacillota</taxon>
        <taxon>Bacilli</taxon>
        <taxon>Lactobacillales</taxon>
        <taxon>Streptococcaceae</taxon>
        <taxon>Lactococcus</taxon>
        <taxon>Lactococcus cremoris subsp. cremoris</taxon>
    </lineage>
</organism>
<evidence type="ECO:0000313" key="2">
    <source>
        <dbReference type="Proteomes" id="UP000028401"/>
    </source>
</evidence>
<dbReference type="PATRIC" id="fig|1415168.3.peg.1977"/>